<accession>A0A653CPS3</accession>
<dbReference type="Proteomes" id="UP000410492">
    <property type="component" value="Unassembled WGS sequence"/>
</dbReference>
<name>A0A653CPS3_CALMS</name>
<dbReference type="OrthoDB" id="28947at2759"/>
<evidence type="ECO:0008006" key="3">
    <source>
        <dbReference type="Google" id="ProtNLM"/>
    </source>
</evidence>
<reference evidence="1 2" key="1">
    <citation type="submission" date="2019-01" db="EMBL/GenBank/DDBJ databases">
        <authorList>
            <person name="Sayadi A."/>
        </authorList>
    </citation>
    <scope>NUCLEOTIDE SEQUENCE [LARGE SCALE GENOMIC DNA]</scope>
</reference>
<organism evidence="1 2">
    <name type="scientific">Callosobruchus maculatus</name>
    <name type="common">Southern cowpea weevil</name>
    <name type="synonym">Pulse bruchid</name>
    <dbReference type="NCBI Taxonomy" id="64391"/>
    <lineage>
        <taxon>Eukaryota</taxon>
        <taxon>Metazoa</taxon>
        <taxon>Ecdysozoa</taxon>
        <taxon>Arthropoda</taxon>
        <taxon>Hexapoda</taxon>
        <taxon>Insecta</taxon>
        <taxon>Pterygota</taxon>
        <taxon>Neoptera</taxon>
        <taxon>Endopterygota</taxon>
        <taxon>Coleoptera</taxon>
        <taxon>Polyphaga</taxon>
        <taxon>Cucujiformia</taxon>
        <taxon>Chrysomeloidea</taxon>
        <taxon>Chrysomelidae</taxon>
        <taxon>Bruchinae</taxon>
        <taxon>Bruchini</taxon>
        <taxon>Callosobruchus</taxon>
    </lineage>
</organism>
<dbReference type="PANTHER" id="PTHR12048:SF0">
    <property type="entry name" value="CCAAT_ENHANCER-BINDING PROTEIN ZETA"/>
    <property type="match status" value="1"/>
</dbReference>
<dbReference type="InterPro" id="IPR040155">
    <property type="entry name" value="CEBPZ/Mak21-like"/>
</dbReference>
<dbReference type="AlphaFoldDB" id="A0A653CPS3"/>
<evidence type="ECO:0000313" key="1">
    <source>
        <dbReference type="EMBL" id="VEN49924.1"/>
    </source>
</evidence>
<evidence type="ECO:0000313" key="2">
    <source>
        <dbReference type="Proteomes" id="UP000410492"/>
    </source>
</evidence>
<keyword evidence="2" id="KW-1185">Reference proteome</keyword>
<dbReference type="GO" id="GO:0005634">
    <property type="term" value="C:nucleus"/>
    <property type="evidence" value="ECO:0007669"/>
    <property type="project" value="TreeGrafter"/>
</dbReference>
<dbReference type="PANTHER" id="PTHR12048">
    <property type="entry name" value="CCAAT-BINDING FACTOR-RELATED"/>
    <property type="match status" value="1"/>
</dbReference>
<sequence length="137" mass="15529">MKTMLSKGTISDKIAAHTLLIQENPVCNLDTLRNLVSMVKVSKKKECIAVLGTLVEIFLSDLLIPTRKLKPFHQRPLAALNEMSSELSGKRKKLLTYWYFEDQLKEIYTSFVLALNTVGHDTVESNKDKAITAMYKL</sequence>
<gene>
    <name evidence="1" type="ORF">CALMAC_LOCUS10861</name>
</gene>
<protein>
    <recommendedName>
        <fullName evidence="3">CCAAT-binding factor domain-containing protein</fullName>
    </recommendedName>
</protein>
<proteinExistence type="predicted"/>
<dbReference type="EMBL" id="CAACVG010008458">
    <property type="protein sequence ID" value="VEN49924.1"/>
    <property type="molecule type" value="Genomic_DNA"/>
</dbReference>